<evidence type="ECO:0000313" key="4">
    <source>
        <dbReference type="Proteomes" id="UP000549250"/>
    </source>
</evidence>
<organism evidence="3 4">
    <name type="scientific">Azomonas macrocytogenes</name>
    <name type="common">Azotobacter macrocytogenes</name>
    <dbReference type="NCBI Taxonomy" id="69962"/>
    <lineage>
        <taxon>Bacteria</taxon>
        <taxon>Pseudomonadati</taxon>
        <taxon>Pseudomonadota</taxon>
        <taxon>Gammaproteobacteria</taxon>
        <taxon>Pseudomonadales</taxon>
        <taxon>Pseudomonadaceae</taxon>
        <taxon>Azomonas</taxon>
    </lineage>
</organism>
<keyword evidence="1" id="KW-0732">Signal</keyword>
<evidence type="ECO:0000256" key="2">
    <source>
        <dbReference type="SAM" id="MobiDB-lite"/>
    </source>
</evidence>
<dbReference type="PROSITE" id="PS51318">
    <property type="entry name" value="TAT"/>
    <property type="match status" value="1"/>
</dbReference>
<dbReference type="RefSeq" id="WP_183167642.1">
    <property type="nucleotide sequence ID" value="NZ_JACHXI010000020.1"/>
</dbReference>
<dbReference type="AlphaFoldDB" id="A0A839T8L5"/>
<evidence type="ECO:0008006" key="5">
    <source>
        <dbReference type="Google" id="ProtNLM"/>
    </source>
</evidence>
<gene>
    <name evidence="3" type="ORF">FHR87_003222</name>
</gene>
<sequence length="540" mass="60899">MKFSRRGFVTGLAIAGVAGIPAGLYVRQQVLEAEEKELASDEPSVSPPPLNDSLLAGRLIGIWDFRLLEGAADFPEIPNERAELLLDIGPGGRSLTGRLGQRPFKEQTLFNVYGEVVASKLPQLRWKLSDRQGNAYECTATVDHLWGGWSNGGGGATLNGRLHRLGVQPGFSAAQATFVANRLPFIEAREQLTYAPELHRWLISPGQRLYHQLWHASRDKWHRLSDERRQALRGLGWQPGPVKHERDARGKHRHKNGSGEDFLFMHRDMIQRARSLQDLPSWTSLPAPRPYIGHGVDAFVRYVENANGYSVPPTWEIPGDDAFNKWLFDVKSSEGFYGNFQLWEAQYQDPQYLSTLCLAELGSHIELGIHDWLHMCWASIGRDPTSGLPMPGSRSMTDFSERWFRAENDYLGDAFSSHVNPVFWRFHGWIDDRIEDWFLAHEQAHPGEVKRAVVNGVPWFAPGPWVKLAEPWIGPAKEGCGAWLHSNGGGSDIGMLDLETMKLALRLVFSEEEEADRLSKRVSRRPWYGRYLAPGPSSLL</sequence>
<dbReference type="InterPro" id="IPR006311">
    <property type="entry name" value="TAT_signal"/>
</dbReference>
<feature type="region of interest" description="Disordered" evidence="2">
    <location>
        <begin position="236"/>
        <end position="257"/>
    </location>
</feature>
<reference evidence="3 4" key="1">
    <citation type="submission" date="2020-08" db="EMBL/GenBank/DDBJ databases">
        <title>Genomic Encyclopedia of Type Strains, Phase III (KMG-III): the genomes of soil and plant-associated and newly described type strains.</title>
        <authorList>
            <person name="Whitman W."/>
        </authorList>
    </citation>
    <scope>NUCLEOTIDE SEQUENCE [LARGE SCALE GENOMIC DNA]</scope>
    <source>
        <strain evidence="3 4">CECT 4462</strain>
    </source>
</reference>
<proteinExistence type="predicted"/>
<evidence type="ECO:0000256" key="1">
    <source>
        <dbReference type="ARBA" id="ARBA00022729"/>
    </source>
</evidence>
<dbReference type="SUPFAM" id="SSF48056">
    <property type="entry name" value="Di-copper centre-containing domain"/>
    <property type="match status" value="1"/>
</dbReference>
<comment type="caution">
    <text evidence="3">The sequence shown here is derived from an EMBL/GenBank/DDBJ whole genome shotgun (WGS) entry which is preliminary data.</text>
</comment>
<dbReference type="InterPro" id="IPR008922">
    <property type="entry name" value="Di-copper_centre_dom_sf"/>
</dbReference>
<dbReference type="EMBL" id="JACHXI010000020">
    <property type="protein sequence ID" value="MBB3104796.1"/>
    <property type="molecule type" value="Genomic_DNA"/>
</dbReference>
<dbReference type="InterPro" id="IPR019546">
    <property type="entry name" value="TAT_signal_bac_arc"/>
</dbReference>
<keyword evidence="4" id="KW-1185">Reference proteome</keyword>
<evidence type="ECO:0000313" key="3">
    <source>
        <dbReference type="EMBL" id="MBB3104796.1"/>
    </source>
</evidence>
<accession>A0A839T8L5</accession>
<dbReference type="NCBIfam" id="TIGR01409">
    <property type="entry name" value="TAT_signal_seq"/>
    <property type="match status" value="1"/>
</dbReference>
<dbReference type="Proteomes" id="UP000549250">
    <property type="component" value="Unassembled WGS sequence"/>
</dbReference>
<name>A0A839T8L5_AZOMA</name>
<protein>
    <recommendedName>
        <fullName evidence="5">PvdJ/PvdD/PvdP-like protein</fullName>
    </recommendedName>
</protein>